<name>A0A3Q7IUK1_SOLLC</name>
<dbReference type="PANTHER" id="PTHR13257">
    <property type="entry name" value="NUCLEOPORIN NUP84-RELATED"/>
    <property type="match status" value="1"/>
</dbReference>
<sequence length="877" mass="98502">MNSSIPSMQQLPISNEILHYYLNGHKHYLSSVKAVHQIFINKEGTRKNERSGLNIGADTGMGGTNNRQQELDGVQRGSSSDQRRRDAEQHLQIGLVSLELCDLGLLNRSAKVHLSSDANAGSAKILSEEFRINWAHAQRRNPSHIFEKTINNLHLVLRENPRSMRYNFEEEDGGRQSEDVEWLPLQHHPVFSTPPDRDRDGDRALTIPKNLLAWDGASRLYFWDSYKTCLHRLSVRLGEPDPTSLLAASPSKVLQADVQLNSEVQRISINRNGSALFLVCLDGGQAREAWGKESIIFYVVQFDDGSLNRLACPGVRMFEMVYIKLAWSATGDAWTVLVGSEIYFDRNNAIRTLKKYFLGIEVAQSKSGIAISPGKYALDILEEIGMTDCRPIDSPMDSNVKLLPGRGGLLAIEEDMGKDFLMKIDDMRKLLDIQMQTGVFDLSSALGQPEQEYYLQPVEPGSSHNATAICPVDFSFGDDHMWDRFSVFILFSDGSVYILCPVVPFGSVYKWESVLELYSYAHMFGLKSANSKAVKNSNLAISWLGATFPELTREEVHAENVAVLRAQPYALFDASISLQGPLSKVSHGVEDDSVHPPVFEGRAVSFLYDLVSKDSILVTAWSRGQLRIDALADEVQPVWKVSSPPRVCLDSTDSIVGLAMICESLSSDTSILKLDVPPDHTLWLGHPPPLLRLAIVDLALPRKSSSVYFELQHHAPHVKKIIDDQYSRLCKAQQKILEVERKQEKIEDRVEPAVRFHSELEERLQSLRHLPAAHKTSLSKAEREFKSELDRFRGVELDALRSSIEAVNARLKRYTHSLQPSQSNEERQVSVRRKVRVQENEMSLLKASLEKLSVMNSENAKKVKVVESALKGREIGT</sequence>
<feature type="region of interest" description="Disordered" evidence="8">
    <location>
        <begin position="49"/>
        <end position="86"/>
    </location>
</feature>
<keyword evidence="4" id="KW-0653">Protein transport</keyword>
<dbReference type="Gramene" id="Solyc11g020180.2.1">
    <property type="protein sequence ID" value="Solyc11g020180.2.1"/>
    <property type="gene ID" value="Solyc11g020180.2"/>
</dbReference>
<dbReference type="EnsemblPlants" id="Solyc11g020180.2.1">
    <property type="protein sequence ID" value="Solyc11g020180.2.1"/>
    <property type="gene ID" value="Solyc11g020180.2"/>
</dbReference>
<reference evidence="9" key="2">
    <citation type="submission" date="2019-01" db="UniProtKB">
        <authorList>
            <consortium name="EnsemblPlants"/>
        </authorList>
    </citation>
    <scope>IDENTIFICATION</scope>
    <source>
        <strain evidence="9">cv. Heinz 1706</strain>
    </source>
</reference>
<dbReference type="GO" id="GO:0005643">
    <property type="term" value="C:nuclear pore"/>
    <property type="evidence" value="ECO:0000318"/>
    <property type="project" value="GO_Central"/>
</dbReference>
<evidence type="ECO:0000313" key="9">
    <source>
        <dbReference type="EnsemblPlants" id="Solyc11g020180.2.1"/>
    </source>
</evidence>
<reference evidence="9" key="1">
    <citation type="journal article" date="2012" name="Nature">
        <title>The tomato genome sequence provides insights into fleshy fruit evolution.</title>
        <authorList>
            <consortium name="Tomato Genome Consortium"/>
        </authorList>
    </citation>
    <scope>NUCLEOTIDE SEQUENCE [LARGE SCALE GENOMIC DNA]</scope>
    <source>
        <strain evidence="9">cv. Heinz 1706</strain>
    </source>
</reference>
<keyword evidence="10" id="KW-1185">Reference proteome</keyword>
<evidence type="ECO:0000256" key="6">
    <source>
        <dbReference type="ARBA" id="ARBA00023132"/>
    </source>
</evidence>
<keyword evidence="6" id="KW-0906">Nuclear pore complex</keyword>
<keyword evidence="3" id="KW-0509">mRNA transport</keyword>
<dbReference type="InParanoid" id="A0A3Q7IUK1"/>
<dbReference type="AlphaFoldDB" id="A0A3Q7IUK1"/>
<evidence type="ECO:0008006" key="11">
    <source>
        <dbReference type="Google" id="ProtNLM"/>
    </source>
</evidence>
<keyword evidence="5" id="KW-0811">Translocation</keyword>
<dbReference type="Proteomes" id="UP000004994">
    <property type="component" value="Chromosome 11"/>
</dbReference>
<dbReference type="GO" id="GO:0000056">
    <property type="term" value="P:ribosomal small subunit export from nucleus"/>
    <property type="evidence" value="ECO:0000318"/>
    <property type="project" value="GO_Central"/>
</dbReference>
<evidence type="ECO:0000256" key="4">
    <source>
        <dbReference type="ARBA" id="ARBA00022927"/>
    </source>
</evidence>
<dbReference type="GO" id="GO:0017056">
    <property type="term" value="F:structural constituent of nuclear pore"/>
    <property type="evidence" value="ECO:0007669"/>
    <property type="project" value="InterPro"/>
</dbReference>
<keyword evidence="2" id="KW-0813">Transport</keyword>
<comment type="subcellular location">
    <subcellularLocation>
        <location evidence="1">Nucleus</location>
        <location evidence="1">Nuclear pore complex</location>
    </subcellularLocation>
</comment>
<evidence type="ECO:0000313" key="10">
    <source>
        <dbReference type="Proteomes" id="UP000004994"/>
    </source>
</evidence>
<evidence type="ECO:0000256" key="8">
    <source>
        <dbReference type="SAM" id="MobiDB-lite"/>
    </source>
</evidence>
<evidence type="ECO:0000256" key="3">
    <source>
        <dbReference type="ARBA" id="ARBA00022816"/>
    </source>
</evidence>
<evidence type="ECO:0000256" key="2">
    <source>
        <dbReference type="ARBA" id="ARBA00022448"/>
    </source>
</evidence>
<dbReference type="FunCoup" id="A0A3Q7IUK1">
    <property type="interactions" value="728"/>
</dbReference>
<organism evidence="9">
    <name type="scientific">Solanum lycopersicum</name>
    <name type="common">Tomato</name>
    <name type="synonym">Lycopersicon esculentum</name>
    <dbReference type="NCBI Taxonomy" id="4081"/>
    <lineage>
        <taxon>Eukaryota</taxon>
        <taxon>Viridiplantae</taxon>
        <taxon>Streptophyta</taxon>
        <taxon>Embryophyta</taxon>
        <taxon>Tracheophyta</taxon>
        <taxon>Spermatophyta</taxon>
        <taxon>Magnoliopsida</taxon>
        <taxon>eudicotyledons</taxon>
        <taxon>Gunneridae</taxon>
        <taxon>Pentapetalae</taxon>
        <taxon>asterids</taxon>
        <taxon>lamiids</taxon>
        <taxon>Solanales</taxon>
        <taxon>Solanaceae</taxon>
        <taxon>Solanoideae</taxon>
        <taxon>Solaneae</taxon>
        <taxon>Solanum</taxon>
        <taxon>Solanum subgen. Lycopersicon</taxon>
    </lineage>
</organism>
<dbReference type="InterPro" id="IPR037700">
    <property type="entry name" value="NUP88/NUP82"/>
</dbReference>
<dbReference type="GO" id="GO:0000055">
    <property type="term" value="P:ribosomal large subunit export from nucleus"/>
    <property type="evidence" value="ECO:0000318"/>
    <property type="project" value="GO_Central"/>
</dbReference>
<dbReference type="PANTHER" id="PTHR13257:SF0">
    <property type="entry name" value="NUCLEAR PORE COMPLEX PROTEIN NUP88"/>
    <property type="match status" value="1"/>
</dbReference>
<evidence type="ECO:0000256" key="1">
    <source>
        <dbReference type="ARBA" id="ARBA00004567"/>
    </source>
</evidence>
<accession>A0A3Q7IUK1</accession>
<evidence type="ECO:0000256" key="5">
    <source>
        <dbReference type="ARBA" id="ARBA00023010"/>
    </source>
</evidence>
<dbReference type="GO" id="GO:0006406">
    <property type="term" value="P:mRNA export from nucleus"/>
    <property type="evidence" value="ECO:0000318"/>
    <property type="project" value="GO_Central"/>
</dbReference>
<evidence type="ECO:0000256" key="7">
    <source>
        <dbReference type="ARBA" id="ARBA00023242"/>
    </source>
</evidence>
<protein>
    <recommendedName>
        <fullName evidence="11">Nuclear pore complex protein NUP88</fullName>
    </recommendedName>
</protein>
<dbReference type="GO" id="GO:0006606">
    <property type="term" value="P:protein import into nucleus"/>
    <property type="evidence" value="ECO:0000318"/>
    <property type="project" value="GO_Central"/>
</dbReference>
<keyword evidence="7" id="KW-0539">Nucleus</keyword>
<dbReference type="STRING" id="4081.A0A3Q7IUK1"/>
<proteinExistence type="predicted"/>